<reference evidence="4" key="1">
    <citation type="journal article" date="2014" name="Front. Microbiol.">
        <title>High frequency of phylogenetically diverse reductive dehalogenase-homologous genes in deep subseafloor sedimentary metagenomes.</title>
        <authorList>
            <person name="Kawai M."/>
            <person name="Futagami T."/>
            <person name="Toyoda A."/>
            <person name="Takaki Y."/>
            <person name="Nishi S."/>
            <person name="Hori S."/>
            <person name="Arai W."/>
            <person name="Tsubouchi T."/>
            <person name="Morono Y."/>
            <person name="Uchiyama I."/>
            <person name="Ito T."/>
            <person name="Fujiyama A."/>
            <person name="Inagaki F."/>
            <person name="Takami H."/>
        </authorList>
    </citation>
    <scope>NUCLEOTIDE SEQUENCE</scope>
    <source>
        <strain evidence="4">Expedition CK06-06</strain>
    </source>
</reference>
<feature type="domain" description="Tyr recombinase" evidence="3">
    <location>
        <begin position="41"/>
        <end position="206"/>
    </location>
</feature>
<protein>
    <recommendedName>
        <fullName evidence="3">Tyr recombinase domain-containing protein</fullName>
    </recommendedName>
</protein>
<name>X1NJQ7_9ZZZZ</name>
<evidence type="ECO:0000313" key="4">
    <source>
        <dbReference type="EMBL" id="GAI44267.1"/>
    </source>
</evidence>
<organism evidence="4">
    <name type="scientific">marine sediment metagenome</name>
    <dbReference type="NCBI Taxonomy" id="412755"/>
    <lineage>
        <taxon>unclassified sequences</taxon>
        <taxon>metagenomes</taxon>
        <taxon>ecological metagenomes</taxon>
    </lineage>
</organism>
<dbReference type="SUPFAM" id="SSF56349">
    <property type="entry name" value="DNA breaking-rejoining enzymes"/>
    <property type="match status" value="1"/>
</dbReference>
<dbReference type="AlphaFoldDB" id="X1NJQ7"/>
<dbReference type="EMBL" id="BARV01028063">
    <property type="protein sequence ID" value="GAI44267.1"/>
    <property type="molecule type" value="Genomic_DNA"/>
</dbReference>
<dbReference type="GO" id="GO:0003677">
    <property type="term" value="F:DNA binding"/>
    <property type="evidence" value="ECO:0007669"/>
    <property type="project" value="UniProtKB-KW"/>
</dbReference>
<feature type="non-terminal residue" evidence="4">
    <location>
        <position position="1"/>
    </location>
</feature>
<evidence type="ECO:0000256" key="1">
    <source>
        <dbReference type="ARBA" id="ARBA00023125"/>
    </source>
</evidence>
<dbReference type="InterPro" id="IPR011010">
    <property type="entry name" value="DNA_brk_join_enz"/>
</dbReference>
<dbReference type="InterPro" id="IPR013762">
    <property type="entry name" value="Integrase-like_cat_sf"/>
</dbReference>
<dbReference type="PANTHER" id="PTHR30349">
    <property type="entry name" value="PHAGE INTEGRASE-RELATED"/>
    <property type="match status" value="1"/>
</dbReference>
<dbReference type="InterPro" id="IPR050090">
    <property type="entry name" value="Tyrosine_recombinase_XerCD"/>
</dbReference>
<proteinExistence type="predicted"/>
<keyword evidence="2" id="KW-0233">DNA recombination</keyword>
<gene>
    <name evidence="4" type="ORF">S06H3_45023</name>
</gene>
<dbReference type="GO" id="GO:0006310">
    <property type="term" value="P:DNA recombination"/>
    <property type="evidence" value="ECO:0007669"/>
    <property type="project" value="UniProtKB-KW"/>
</dbReference>
<dbReference type="PROSITE" id="PS51898">
    <property type="entry name" value="TYR_RECOMBINASE"/>
    <property type="match status" value="1"/>
</dbReference>
<dbReference type="InterPro" id="IPR002104">
    <property type="entry name" value="Integrase_catalytic"/>
</dbReference>
<evidence type="ECO:0000259" key="3">
    <source>
        <dbReference type="PROSITE" id="PS51898"/>
    </source>
</evidence>
<evidence type="ECO:0000256" key="2">
    <source>
        <dbReference type="ARBA" id="ARBA00023172"/>
    </source>
</evidence>
<sequence>NSHTAWPYYRALRRLFNWAIEEGYLKSSPLATIHFKPPPEPPIEGYTIDELKRLLAVCDLDIRTGARFTGVRNKGMLLLFIDSGVRRAELANLKLSDLDLESRRVRVLGKGNKIGIAPFSPKTAKTLWAWLVERKPRAKTDRLWVTEEGQTFSVKGLVSWFTRLKERAGVNGCGGVHRLRHTAALGVPPFLVPPRMRDFPLFPLVV</sequence>
<accession>X1NJQ7</accession>
<dbReference type="Gene3D" id="1.10.443.10">
    <property type="entry name" value="Intergrase catalytic core"/>
    <property type="match status" value="1"/>
</dbReference>
<dbReference type="GO" id="GO:0015074">
    <property type="term" value="P:DNA integration"/>
    <property type="evidence" value="ECO:0007669"/>
    <property type="project" value="InterPro"/>
</dbReference>
<dbReference type="Pfam" id="PF00589">
    <property type="entry name" value="Phage_integrase"/>
    <property type="match status" value="1"/>
</dbReference>
<comment type="caution">
    <text evidence="4">The sequence shown here is derived from an EMBL/GenBank/DDBJ whole genome shotgun (WGS) entry which is preliminary data.</text>
</comment>
<dbReference type="PANTHER" id="PTHR30349:SF41">
    <property type="entry name" value="INTEGRASE_RECOMBINASE PROTEIN MJ0367-RELATED"/>
    <property type="match status" value="1"/>
</dbReference>
<keyword evidence="1" id="KW-0238">DNA-binding</keyword>